<feature type="chain" id="PRO_5037151838" evidence="3">
    <location>
        <begin position="21"/>
        <end position="170"/>
    </location>
</feature>
<accession>A0A926JB88</accession>
<evidence type="ECO:0000313" key="6">
    <source>
        <dbReference type="Proteomes" id="UP000608594"/>
    </source>
</evidence>
<feature type="signal peptide" evidence="3">
    <location>
        <begin position="1"/>
        <end position="20"/>
    </location>
</feature>
<evidence type="ECO:0000256" key="2">
    <source>
        <dbReference type="SAM" id="MobiDB-lite"/>
    </source>
</evidence>
<dbReference type="RefSeq" id="WP_187791998.1">
    <property type="nucleotide sequence ID" value="NZ_JACOQL010000001.1"/>
</dbReference>
<gene>
    <name evidence="5" type="ORF">H4P12_02420</name>
</gene>
<dbReference type="Pfam" id="PF13778">
    <property type="entry name" value="DUF4174"/>
    <property type="match status" value="1"/>
</dbReference>
<reference evidence="5" key="1">
    <citation type="submission" date="2020-08" db="EMBL/GenBank/DDBJ databases">
        <title>Paracoccus amoyensis sp. nov., isolated from the surface seawater at coast of Xiamen, Fujian.</title>
        <authorList>
            <person name="Lyu L."/>
        </authorList>
    </citation>
    <scope>NUCLEOTIDE SEQUENCE</scope>
    <source>
        <strain evidence="5">11-3</strain>
    </source>
</reference>
<evidence type="ECO:0000313" key="5">
    <source>
        <dbReference type="EMBL" id="MBC9245590.1"/>
    </source>
</evidence>
<dbReference type="AlphaFoldDB" id="A0A926JB88"/>
<feature type="compositionally biased region" description="Low complexity" evidence="2">
    <location>
        <begin position="17"/>
        <end position="27"/>
    </location>
</feature>
<protein>
    <submittedName>
        <fullName evidence="5">DUF4174 domain-containing protein</fullName>
    </submittedName>
</protein>
<evidence type="ECO:0000256" key="1">
    <source>
        <dbReference type="ARBA" id="ARBA00022729"/>
    </source>
</evidence>
<organism evidence="5 6">
    <name type="scientific">Paracoccus amoyensis</name>
    <dbReference type="NCBI Taxonomy" id="2760093"/>
    <lineage>
        <taxon>Bacteria</taxon>
        <taxon>Pseudomonadati</taxon>
        <taxon>Pseudomonadota</taxon>
        <taxon>Alphaproteobacteria</taxon>
        <taxon>Rhodobacterales</taxon>
        <taxon>Paracoccaceae</taxon>
        <taxon>Paracoccus</taxon>
    </lineage>
</organism>
<comment type="caution">
    <text evidence="5">The sequence shown here is derived from an EMBL/GenBank/DDBJ whole genome shotgun (WGS) entry which is preliminary data.</text>
</comment>
<dbReference type="Proteomes" id="UP000608594">
    <property type="component" value="Unassembled WGS sequence"/>
</dbReference>
<sequence length="170" mass="19126">MKLKFLIFVVMSAAMGPAREAEPPAAESVTDRPMSPEELPETAASEEPPETPSPELRIVDASTVAMADFLWNMRPVVIFADSPDDPSFRQQSRALQARPNDLIERDVVVVVDTDPAAGSEWRRQLHPRGFSLVIIDKDGQVKARKPLPWDVREITRTIDKFPLRRQEIGR</sequence>
<name>A0A926JB88_9RHOB</name>
<keyword evidence="1 3" id="KW-0732">Signal</keyword>
<evidence type="ECO:0000256" key="3">
    <source>
        <dbReference type="SAM" id="SignalP"/>
    </source>
</evidence>
<dbReference type="InterPro" id="IPR025232">
    <property type="entry name" value="DUF4174"/>
</dbReference>
<keyword evidence="6" id="KW-1185">Reference proteome</keyword>
<feature type="domain" description="DUF4174" evidence="4">
    <location>
        <begin position="66"/>
        <end position="167"/>
    </location>
</feature>
<dbReference type="EMBL" id="JACOQL010000001">
    <property type="protein sequence ID" value="MBC9245590.1"/>
    <property type="molecule type" value="Genomic_DNA"/>
</dbReference>
<feature type="region of interest" description="Disordered" evidence="2">
    <location>
        <begin position="17"/>
        <end position="54"/>
    </location>
</feature>
<evidence type="ECO:0000259" key="4">
    <source>
        <dbReference type="Pfam" id="PF13778"/>
    </source>
</evidence>
<proteinExistence type="predicted"/>